<dbReference type="Pfam" id="PF13883">
    <property type="entry name" value="CREG_beta-barrel"/>
    <property type="match status" value="1"/>
</dbReference>
<dbReference type="InterPro" id="IPR055343">
    <property type="entry name" value="CREG_beta-barrel"/>
</dbReference>
<dbReference type="PANTHER" id="PTHR13343:SF17">
    <property type="entry name" value="CELLULAR REPRESSOR OF E1A-STIMULATED GENES, ISOFORM A"/>
    <property type="match status" value="1"/>
</dbReference>
<dbReference type="InParanoid" id="A0A3N0V8U4"/>
<dbReference type="InterPro" id="IPR037119">
    <property type="entry name" value="Haem_oxidase_HugZ-like_sf"/>
</dbReference>
<evidence type="ECO:0000313" key="4">
    <source>
        <dbReference type="Proteomes" id="UP000282106"/>
    </source>
</evidence>
<evidence type="ECO:0000259" key="2">
    <source>
        <dbReference type="Pfam" id="PF13883"/>
    </source>
</evidence>
<sequence length="245" mass="26741">MSSSAESAPLARALYARCTEGVLSTISLDVPGYPFGSITPYASDAQGRPVILISDIAQHTRNILADSRVSLTLAEGGDDAQAAGRVTILGDARPVPAEELEIAQARYERRYPQSRAYHAQHDFRFFRIEPVRVRYIGGFGRIHWISAETFCRANPFAGRGEDGMAAHMNADHVEAMRDYCRLHGFPLAGDEQPQIAGIDAEGFELRIGKRLLRIGFDTPVETATEVRMALVALAKRARETVGAGA</sequence>
<evidence type="ECO:0000313" key="3">
    <source>
        <dbReference type="EMBL" id="ROH89125.1"/>
    </source>
</evidence>
<proteinExistence type="predicted"/>
<name>A0A3N0V8U4_9GAMM</name>
<accession>A0A3N0V8U4</accession>
<dbReference type="Pfam" id="PF10615">
    <property type="entry name" value="DUF2470"/>
    <property type="match status" value="1"/>
</dbReference>
<organism evidence="3 4">
    <name type="scientific">Stagnimonas aquatica</name>
    <dbReference type="NCBI Taxonomy" id="2689987"/>
    <lineage>
        <taxon>Bacteria</taxon>
        <taxon>Pseudomonadati</taxon>
        <taxon>Pseudomonadota</taxon>
        <taxon>Gammaproteobacteria</taxon>
        <taxon>Nevskiales</taxon>
        <taxon>Nevskiaceae</taxon>
        <taxon>Stagnimonas</taxon>
    </lineage>
</organism>
<evidence type="ECO:0000259" key="1">
    <source>
        <dbReference type="Pfam" id="PF10615"/>
    </source>
</evidence>
<protein>
    <submittedName>
        <fullName evidence="3">HugZ family protein</fullName>
    </submittedName>
</protein>
<dbReference type="InterPro" id="IPR012349">
    <property type="entry name" value="Split_barrel_FMN-bd"/>
</dbReference>
<keyword evidence="4" id="KW-1185">Reference proteome</keyword>
<dbReference type="Gene3D" id="2.30.110.10">
    <property type="entry name" value="Electron Transport, Fmn-binding Protein, Chain A"/>
    <property type="match status" value="1"/>
</dbReference>
<dbReference type="Gene3D" id="3.20.180.10">
    <property type="entry name" value="PNP-oxidase-like"/>
    <property type="match status" value="1"/>
</dbReference>
<feature type="domain" description="DUF2470" evidence="1">
    <location>
        <begin position="162"/>
        <end position="233"/>
    </location>
</feature>
<gene>
    <name evidence="3" type="ORF">ED208_12005</name>
</gene>
<feature type="domain" description="CREG-like beta-barrel" evidence="2">
    <location>
        <begin position="5"/>
        <end position="150"/>
    </location>
</feature>
<dbReference type="GO" id="GO:0005737">
    <property type="term" value="C:cytoplasm"/>
    <property type="evidence" value="ECO:0007669"/>
    <property type="project" value="UniProtKB-ARBA"/>
</dbReference>
<dbReference type="PANTHER" id="PTHR13343">
    <property type="entry name" value="CREG1 PROTEIN"/>
    <property type="match status" value="1"/>
</dbReference>
<dbReference type="AlphaFoldDB" id="A0A3N0V8U4"/>
<dbReference type="RefSeq" id="WP_123212147.1">
    <property type="nucleotide sequence ID" value="NZ_RJVO01000005.1"/>
</dbReference>
<dbReference type="Proteomes" id="UP000282106">
    <property type="component" value="Unassembled WGS sequence"/>
</dbReference>
<reference evidence="3 4" key="1">
    <citation type="submission" date="2018-10" db="EMBL/GenBank/DDBJ databases">
        <authorList>
            <person name="Chen W.-M."/>
        </authorList>
    </citation>
    <scope>NUCLEOTIDE SEQUENCE [LARGE SCALE GENOMIC DNA]</scope>
    <source>
        <strain evidence="3 4">THS-13</strain>
    </source>
</reference>
<dbReference type="SUPFAM" id="SSF50475">
    <property type="entry name" value="FMN-binding split barrel"/>
    <property type="match status" value="1"/>
</dbReference>
<dbReference type="EMBL" id="RJVO01000005">
    <property type="protein sequence ID" value="ROH89125.1"/>
    <property type="molecule type" value="Genomic_DNA"/>
</dbReference>
<comment type="caution">
    <text evidence="3">The sequence shown here is derived from an EMBL/GenBank/DDBJ whole genome shotgun (WGS) entry which is preliminary data.</text>
</comment>
<dbReference type="InterPro" id="IPR019595">
    <property type="entry name" value="DUF2470"/>
</dbReference>